<evidence type="ECO:0000313" key="3">
    <source>
        <dbReference type="Proteomes" id="UP000813444"/>
    </source>
</evidence>
<feature type="transmembrane region" description="Helical" evidence="1">
    <location>
        <begin position="47"/>
        <end position="65"/>
    </location>
</feature>
<comment type="caution">
    <text evidence="2">The sequence shown here is derived from an EMBL/GenBank/DDBJ whole genome shotgun (WGS) entry which is preliminary data.</text>
</comment>
<dbReference type="AlphaFoldDB" id="A0A8K0SNT7"/>
<reference evidence="2" key="1">
    <citation type="journal article" date="2021" name="Nat. Commun.">
        <title>Genetic determinants of endophytism in the Arabidopsis root mycobiome.</title>
        <authorList>
            <person name="Mesny F."/>
            <person name="Miyauchi S."/>
            <person name="Thiergart T."/>
            <person name="Pickel B."/>
            <person name="Atanasova L."/>
            <person name="Karlsson M."/>
            <person name="Huettel B."/>
            <person name="Barry K.W."/>
            <person name="Haridas S."/>
            <person name="Chen C."/>
            <person name="Bauer D."/>
            <person name="Andreopoulos W."/>
            <person name="Pangilinan J."/>
            <person name="LaButti K."/>
            <person name="Riley R."/>
            <person name="Lipzen A."/>
            <person name="Clum A."/>
            <person name="Drula E."/>
            <person name="Henrissat B."/>
            <person name="Kohler A."/>
            <person name="Grigoriev I.V."/>
            <person name="Martin F.M."/>
            <person name="Hacquard S."/>
        </authorList>
    </citation>
    <scope>NUCLEOTIDE SEQUENCE</scope>
    <source>
        <strain evidence="2">MPI-CAGE-CH-0235</strain>
    </source>
</reference>
<dbReference type="EMBL" id="JAGPNK010000008">
    <property type="protein sequence ID" value="KAH7316930.1"/>
    <property type="molecule type" value="Genomic_DNA"/>
</dbReference>
<keyword evidence="1" id="KW-0472">Membrane</keyword>
<dbReference type="OrthoDB" id="5130291at2759"/>
<keyword evidence="1" id="KW-1133">Transmembrane helix</keyword>
<keyword evidence="3" id="KW-1185">Reference proteome</keyword>
<dbReference type="Proteomes" id="UP000813444">
    <property type="component" value="Unassembled WGS sequence"/>
</dbReference>
<protein>
    <submittedName>
        <fullName evidence="2">Uncharacterized protein</fullName>
    </submittedName>
</protein>
<proteinExistence type="predicted"/>
<evidence type="ECO:0000313" key="2">
    <source>
        <dbReference type="EMBL" id="KAH7316930.1"/>
    </source>
</evidence>
<keyword evidence="1" id="KW-0812">Transmembrane</keyword>
<accession>A0A8K0SNT7</accession>
<organism evidence="2 3">
    <name type="scientific">Stachybotrys elegans</name>
    <dbReference type="NCBI Taxonomy" id="80388"/>
    <lineage>
        <taxon>Eukaryota</taxon>
        <taxon>Fungi</taxon>
        <taxon>Dikarya</taxon>
        <taxon>Ascomycota</taxon>
        <taxon>Pezizomycotina</taxon>
        <taxon>Sordariomycetes</taxon>
        <taxon>Hypocreomycetidae</taxon>
        <taxon>Hypocreales</taxon>
        <taxon>Stachybotryaceae</taxon>
        <taxon>Stachybotrys</taxon>
    </lineage>
</organism>
<name>A0A8K0SNT7_9HYPO</name>
<gene>
    <name evidence="2" type="ORF">B0I35DRAFT_434255</name>
</gene>
<sequence length="161" mass="17687">MNSILRGSVSDHSLRFRITHGIYSSIILLVALPYLHEPSSSKHLPMIFQYVSIQFMALFAIFLTANAQQPNCVYQEYACGYVLAGRGYSTTSLRAAIEQLPAGVIPPTLTDVQLLQTLYGCRDTHNTIVGNAYCMSGCIAMGGYLERDQCAMPYHLPSCAA</sequence>
<feature type="transmembrane region" description="Helical" evidence="1">
    <location>
        <begin position="16"/>
        <end position="35"/>
    </location>
</feature>
<evidence type="ECO:0000256" key="1">
    <source>
        <dbReference type="SAM" id="Phobius"/>
    </source>
</evidence>